<dbReference type="Proteomes" id="UP000316426">
    <property type="component" value="Chromosome"/>
</dbReference>
<protein>
    <recommendedName>
        <fullName evidence="5">Secreted protein</fullName>
    </recommendedName>
</protein>
<dbReference type="EMBL" id="CP036349">
    <property type="protein sequence ID" value="QDV73751.1"/>
    <property type="molecule type" value="Genomic_DNA"/>
</dbReference>
<name>A0A518K7H6_9BACT</name>
<feature type="region of interest" description="Disordered" evidence="1">
    <location>
        <begin position="114"/>
        <end position="138"/>
    </location>
</feature>
<dbReference type="RefSeq" id="WP_145111300.1">
    <property type="nucleotide sequence ID" value="NZ_CP036349.1"/>
</dbReference>
<dbReference type="KEGG" id="bmei:Spa11_19500"/>
<evidence type="ECO:0000313" key="3">
    <source>
        <dbReference type="EMBL" id="QDV73751.1"/>
    </source>
</evidence>
<feature type="signal peptide" evidence="2">
    <location>
        <begin position="1"/>
        <end position="26"/>
    </location>
</feature>
<evidence type="ECO:0008006" key="5">
    <source>
        <dbReference type="Google" id="ProtNLM"/>
    </source>
</evidence>
<organism evidence="3 4">
    <name type="scientific">Botrimarina mediterranea</name>
    <dbReference type="NCBI Taxonomy" id="2528022"/>
    <lineage>
        <taxon>Bacteria</taxon>
        <taxon>Pseudomonadati</taxon>
        <taxon>Planctomycetota</taxon>
        <taxon>Planctomycetia</taxon>
        <taxon>Pirellulales</taxon>
        <taxon>Lacipirellulaceae</taxon>
        <taxon>Botrimarina</taxon>
    </lineage>
</organism>
<evidence type="ECO:0000313" key="4">
    <source>
        <dbReference type="Proteomes" id="UP000316426"/>
    </source>
</evidence>
<proteinExistence type="predicted"/>
<feature type="chain" id="PRO_5022036205" description="Secreted protein" evidence="2">
    <location>
        <begin position="27"/>
        <end position="228"/>
    </location>
</feature>
<keyword evidence="4" id="KW-1185">Reference proteome</keyword>
<evidence type="ECO:0000256" key="2">
    <source>
        <dbReference type="SAM" id="SignalP"/>
    </source>
</evidence>
<evidence type="ECO:0000256" key="1">
    <source>
        <dbReference type="SAM" id="MobiDB-lite"/>
    </source>
</evidence>
<accession>A0A518K7H6</accession>
<feature type="compositionally biased region" description="Basic and acidic residues" evidence="1">
    <location>
        <begin position="115"/>
        <end position="136"/>
    </location>
</feature>
<reference evidence="3 4" key="1">
    <citation type="submission" date="2019-02" db="EMBL/GenBank/DDBJ databases">
        <title>Deep-cultivation of Planctomycetes and their phenomic and genomic characterization uncovers novel biology.</title>
        <authorList>
            <person name="Wiegand S."/>
            <person name="Jogler M."/>
            <person name="Boedeker C."/>
            <person name="Pinto D."/>
            <person name="Vollmers J."/>
            <person name="Rivas-Marin E."/>
            <person name="Kohn T."/>
            <person name="Peeters S.H."/>
            <person name="Heuer A."/>
            <person name="Rast P."/>
            <person name="Oberbeckmann S."/>
            <person name="Bunk B."/>
            <person name="Jeske O."/>
            <person name="Meyerdierks A."/>
            <person name="Storesund J.E."/>
            <person name="Kallscheuer N."/>
            <person name="Luecker S."/>
            <person name="Lage O.M."/>
            <person name="Pohl T."/>
            <person name="Merkel B.J."/>
            <person name="Hornburger P."/>
            <person name="Mueller R.-W."/>
            <person name="Bruemmer F."/>
            <person name="Labrenz M."/>
            <person name="Spormann A.M."/>
            <person name="Op den Camp H."/>
            <person name="Overmann J."/>
            <person name="Amann R."/>
            <person name="Jetten M.S.M."/>
            <person name="Mascher T."/>
            <person name="Medema M.H."/>
            <person name="Devos D.P."/>
            <person name="Kaster A.-K."/>
            <person name="Ovreas L."/>
            <person name="Rohde M."/>
            <person name="Galperin M.Y."/>
            <person name="Jogler C."/>
        </authorList>
    </citation>
    <scope>NUCLEOTIDE SEQUENCE [LARGE SCALE GENOMIC DNA]</scope>
    <source>
        <strain evidence="3 4">Spa11</strain>
    </source>
</reference>
<gene>
    <name evidence="3" type="ORF">Spa11_19500</name>
</gene>
<dbReference type="AlphaFoldDB" id="A0A518K7H6"/>
<sequence precursor="true">MKTQMLTQMLLLAPFLLVSLASGAHAQADRNDGNQELVIAHRVVEWQTKHFDDQTKAKQHSETLTRLGAEVRMDQHEGHIDVTYRSPSWRPLRVESDTLAHQWQEWLRASGFETIHGHSPDHDEHAHHEGHDHEQGDAASDGDIVLYRAPAWGAQHFDQPGKADEFVILTQALRCQIETTGHAGHTDIRFVCPQWTAVEFPNHKVAEAWIKWLESAGFEVKHEDYHDH</sequence>
<keyword evidence="2" id="KW-0732">Signal</keyword>